<dbReference type="InterPro" id="IPR000477">
    <property type="entry name" value="RT_dom"/>
</dbReference>
<dbReference type="PANTHER" id="PTHR11533">
    <property type="entry name" value="PROTEASE M1 ZINC METALLOPROTEASE"/>
    <property type="match status" value="1"/>
</dbReference>
<name>A0A8S4G482_PLUXY</name>
<keyword evidence="6" id="KW-1133">Transmembrane helix</keyword>
<keyword evidence="11" id="KW-0732">Signal</keyword>
<dbReference type="GO" id="GO:0070006">
    <property type="term" value="F:metalloaminopeptidase activity"/>
    <property type="evidence" value="ECO:0007669"/>
    <property type="project" value="TreeGrafter"/>
</dbReference>
<keyword evidence="4" id="KW-1003">Cell membrane</keyword>
<keyword evidence="3" id="KW-0378">Hydrolase</keyword>
<dbReference type="GO" id="GO:0016020">
    <property type="term" value="C:membrane"/>
    <property type="evidence" value="ECO:0007669"/>
    <property type="project" value="TreeGrafter"/>
</dbReference>
<dbReference type="InterPro" id="IPR043502">
    <property type="entry name" value="DNA/RNA_pol_sf"/>
</dbReference>
<dbReference type="InterPro" id="IPR042097">
    <property type="entry name" value="Aminopeptidase_N-like_N_sf"/>
</dbReference>
<accession>A0A8S4G482</accession>
<dbReference type="GO" id="GO:0008270">
    <property type="term" value="F:zinc ion binding"/>
    <property type="evidence" value="ECO:0007669"/>
    <property type="project" value="TreeGrafter"/>
</dbReference>
<dbReference type="GO" id="GO:0005615">
    <property type="term" value="C:extracellular space"/>
    <property type="evidence" value="ECO:0007669"/>
    <property type="project" value="TreeGrafter"/>
</dbReference>
<keyword evidence="3" id="KW-0645">Protease</keyword>
<keyword evidence="14" id="KW-1185">Reference proteome</keyword>
<dbReference type="GO" id="GO:0071897">
    <property type="term" value="P:DNA biosynthetic process"/>
    <property type="evidence" value="ECO:0007669"/>
    <property type="project" value="UniProtKB-ARBA"/>
</dbReference>
<evidence type="ECO:0000256" key="6">
    <source>
        <dbReference type="ARBA" id="ARBA00022989"/>
    </source>
</evidence>
<proteinExistence type="inferred from homology"/>
<keyword evidence="5" id="KW-0812">Transmembrane</keyword>
<comment type="caution">
    <text evidence="13">The sequence shown here is derived from an EMBL/GenBank/DDBJ whole genome shotgun (WGS) entry which is preliminary data.</text>
</comment>
<evidence type="ECO:0000256" key="9">
    <source>
        <dbReference type="ARBA" id="ARBA00023180"/>
    </source>
</evidence>
<dbReference type="InterPro" id="IPR027268">
    <property type="entry name" value="Peptidase_M4/M1_CTD_sf"/>
</dbReference>
<evidence type="ECO:0000313" key="13">
    <source>
        <dbReference type="EMBL" id="CAG9134634.1"/>
    </source>
</evidence>
<organism evidence="13 14">
    <name type="scientific">Plutella xylostella</name>
    <name type="common">Diamondback moth</name>
    <name type="synonym">Plutella maculipennis</name>
    <dbReference type="NCBI Taxonomy" id="51655"/>
    <lineage>
        <taxon>Eukaryota</taxon>
        <taxon>Metazoa</taxon>
        <taxon>Ecdysozoa</taxon>
        <taxon>Arthropoda</taxon>
        <taxon>Hexapoda</taxon>
        <taxon>Insecta</taxon>
        <taxon>Pterygota</taxon>
        <taxon>Neoptera</taxon>
        <taxon>Endopterygota</taxon>
        <taxon>Lepidoptera</taxon>
        <taxon>Glossata</taxon>
        <taxon>Ditrysia</taxon>
        <taxon>Yponomeutoidea</taxon>
        <taxon>Plutellidae</taxon>
        <taxon>Plutella</taxon>
    </lineage>
</organism>
<dbReference type="Pfam" id="PF11838">
    <property type="entry name" value="ERAP1_C"/>
    <property type="match status" value="1"/>
</dbReference>
<dbReference type="EMBL" id="CAJHNJ030000082">
    <property type="protein sequence ID" value="CAG9134634.1"/>
    <property type="molecule type" value="Genomic_DNA"/>
</dbReference>
<keyword evidence="9" id="KW-0325">Glycoprotein</keyword>
<dbReference type="InterPro" id="IPR045357">
    <property type="entry name" value="Aminopeptidase_N-like_N"/>
</dbReference>
<evidence type="ECO:0000256" key="5">
    <source>
        <dbReference type="ARBA" id="ARBA00022692"/>
    </source>
</evidence>
<dbReference type="Gene3D" id="2.60.40.1910">
    <property type="match status" value="1"/>
</dbReference>
<evidence type="ECO:0000256" key="10">
    <source>
        <dbReference type="SAM" id="MobiDB-lite"/>
    </source>
</evidence>
<reference evidence="13" key="1">
    <citation type="submission" date="2020-11" db="EMBL/GenBank/DDBJ databases">
        <authorList>
            <person name="Whiteford S."/>
        </authorList>
    </citation>
    <scope>NUCLEOTIDE SEQUENCE</scope>
</reference>
<dbReference type="PANTHER" id="PTHR11533:SF276">
    <property type="entry name" value="GLUTAMYL AMINOPEPTIDASE"/>
    <property type="match status" value="1"/>
</dbReference>
<evidence type="ECO:0000256" key="11">
    <source>
        <dbReference type="SAM" id="SignalP"/>
    </source>
</evidence>
<dbReference type="InterPro" id="IPR043128">
    <property type="entry name" value="Rev_trsase/Diguanyl_cyclase"/>
</dbReference>
<dbReference type="GO" id="GO:0043171">
    <property type="term" value="P:peptide catabolic process"/>
    <property type="evidence" value="ECO:0007669"/>
    <property type="project" value="TreeGrafter"/>
</dbReference>
<dbReference type="Pfam" id="PF17900">
    <property type="entry name" value="Peptidase_M1_N"/>
    <property type="match status" value="1"/>
</dbReference>
<evidence type="ECO:0000256" key="8">
    <source>
        <dbReference type="ARBA" id="ARBA00023157"/>
    </source>
</evidence>
<dbReference type="InterPro" id="IPR024571">
    <property type="entry name" value="ERAP1-like_C_dom"/>
</dbReference>
<gene>
    <name evidence="13" type="ORF">PLXY2_LOCUS12853</name>
</gene>
<dbReference type="SUPFAM" id="SSF56672">
    <property type="entry name" value="DNA/RNA polymerases"/>
    <property type="match status" value="1"/>
</dbReference>
<evidence type="ECO:0000256" key="7">
    <source>
        <dbReference type="ARBA" id="ARBA00023136"/>
    </source>
</evidence>
<dbReference type="Gene3D" id="2.60.40.1730">
    <property type="entry name" value="tricorn interacting facor f3 domain"/>
    <property type="match status" value="1"/>
</dbReference>
<dbReference type="GO" id="GO:0005737">
    <property type="term" value="C:cytoplasm"/>
    <property type="evidence" value="ECO:0007669"/>
    <property type="project" value="TreeGrafter"/>
</dbReference>
<feature type="compositionally biased region" description="Polar residues" evidence="10">
    <location>
        <begin position="799"/>
        <end position="811"/>
    </location>
</feature>
<evidence type="ECO:0000313" key="14">
    <source>
        <dbReference type="Proteomes" id="UP000653454"/>
    </source>
</evidence>
<dbReference type="GO" id="GO:0042277">
    <property type="term" value="F:peptide binding"/>
    <property type="evidence" value="ECO:0007669"/>
    <property type="project" value="TreeGrafter"/>
</dbReference>
<evidence type="ECO:0000256" key="1">
    <source>
        <dbReference type="ARBA" id="ARBA00004401"/>
    </source>
</evidence>
<dbReference type="SUPFAM" id="SSF55486">
    <property type="entry name" value="Metalloproteases ('zincins'), catalytic domain"/>
    <property type="match status" value="1"/>
</dbReference>
<keyword evidence="7" id="KW-0472">Membrane</keyword>
<dbReference type="PROSITE" id="PS50878">
    <property type="entry name" value="RT_POL"/>
    <property type="match status" value="1"/>
</dbReference>
<dbReference type="Proteomes" id="UP000653454">
    <property type="component" value="Unassembled WGS sequence"/>
</dbReference>
<keyword evidence="3" id="KW-0031">Aminopeptidase</keyword>
<dbReference type="Gene3D" id="1.25.50.20">
    <property type="match status" value="2"/>
</dbReference>
<dbReference type="SUPFAM" id="SSF63737">
    <property type="entry name" value="Leukotriene A4 hydrolase N-terminal domain"/>
    <property type="match status" value="1"/>
</dbReference>
<dbReference type="Gene3D" id="1.10.390.10">
    <property type="entry name" value="Neutral Protease Domain 2"/>
    <property type="match status" value="1"/>
</dbReference>
<dbReference type="Gene3D" id="3.30.70.270">
    <property type="match status" value="1"/>
</dbReference>
<feature type="region of interest" description="Disordered" evidence="10">
    <location>
        <begin position="799"/>
        <end position="828"/>
    </location>
</feature>
<feature type="chain" id="PRO_5035751406" evidence="11">
    <location>
        <begin position="26"/>
        <end position="1680"/>
    </location>
</feature>
<dbReference type="InterPro" id="IPR050344">
    <property type="entry name" value="Peptidase_M1_aminopeptidases"/>
</dbReference>
<sequence>MARKKLKWKFPFLLYLLLLSVFVKSLPVNRKVQEIPVVTTTDSFIHENLHYPEVGDLTNDNHFVEKETVQLIEAEIKNSEVVLNKNVTQNIQKNTTKAVSSLQRINLRPGLTVKSYDILLTINGDSFDGLALIQVDVLDGTKDIPIIFHVEDLTVSQVEYGAFNPTGVGFFVDDGKLEIITDANRASYTFRITYSGKLQENGFGLYRGRSNGDVYYAMNLHPSNARRVFPCIDEPDVEVPTIQFTIDNLPTTNVKGSSQVEIVDRKATFNTVLGAHHRLGMVAHNFQNVNNPIPNNILQLYSRVTGQDAEASQILSFVFPQMEEWTGKPFASIQDGQNEAAAVIAMPDVVNTWHFQGEPAPDTDTTNIDVNTLFVTEIIQEGLYRDAYTSALPLEKGENIFDEADIRDAVYGIAQYKAPAILHMLSNAMGNPREEGVSSYIQAASRILLNQRSLQSYTSSNLYDALSEVPGDNVLVNDVGDFLEPWTRSAHYPVISVTMWSSSVSLNQETFGFGSVPTMTYPIPISYTTSITPNFNNIQPQFDIENTRTISVTLDEDDWIILNIQGQGYYRVNYNNDLMDRIMDALQDPERREVIHPLNRATLVDDTLNLARSGRVVYDTALQLVLSMEHETSYAPWRAYVRNMKFLWWRLEAHVMFDDDRPDDIYQRMLRRTLVAFEREIGFSPEPLIIEDAMTSMTRGLVMDHACKAGYQPCIAAAVDWFYDPSAPEPEVYIALRAPSTDDPRSLTAKVKENINSFTEPLVTVYPFDQGHRSVYRTIEAKVYDGDLRGAVRLLTSDNSLAPNNSDTLTGLQEKHPSPSRSLNFPPEPNLSSPALSVVVADVAEAVSSFYSGSAAGLDGLRPQHLKELTSVSAGDNGQRLLESLTKLSNFLLKGLLNIEICPHLYGASPCALTKSGGGIRPIAVGSVFRRLVAKLGCKAVKSDVSAYLQPHQLGFGTALGCEAAIHATRSFATAGCGNNLHDIIVKLDIRNAFNNLERDIILSKIKDHTPTLFPFLNQCYSKPSQLFHGPVPILSQVGAQQGDPLGPMIFSLAIHDIVKHLQSLLNIWYLDDGTIGGSVNTVVKDVQKIVEALKELGLELNSNKCEVFCCNPNEDISTLTAVVPGLKILDKANFTLLGAPFFPGALPSILDAKKDGIVKSRERLKNLSAHVALTIFRSCLSMPKLTYTVRTSPIWLYPDKTQGIDDAIRCTLEDLLNVSLDDAQWQQAALPIRHGGLGIRRVQDTSLSAFLASAHGAVELVTRILSVDGDGFRLPFVNEALAEWETQRPGQVTPDNPEMQRNWDEINSMAILDSLIETSSGVDLARLRAASASESGAWLHALPSPQMGTLLDNDALRIAVALRLGCNICEQHVCICGAQVDTRGHHGLSCQRCAGRFPRHHALNEIIRRAMVTANIPCVLEPPDLSRSDGTTRTAGSAAESAARSKHLKYAALKNCYTFIPVAFETSGVWGSEARNPNIPFDIRPAVYCTMMREGDDQARNTLTRALLAENIHYERLVIIKSLACTRDEGFLLNVLRSNIIDGYELGVEERVEFFKAVIESSIMNAELALRFIRDNTILIRNTYGGTVKLMEIIYHLAEHAFDEGFTDNLRNWINDRNVDLGEVEGFAARALKLAEDNTAWANANLDIVYEWIDENDAHTIVVSATLLIVSLIVTIFNY</sequence>
<dbReference type="Pfam" id="PF00078">
    <property type="entry name" value="RVT_1"/>
    <property type="match status" value="1"/>
</dbReference>
<evidence type="ECO:0000256" key="2">
    <source>
        <dbReference type="ARBA" id="ARBA00010136"/>
    </source>
</evidence>
<comment type="subcellular location">
    <subcellularLocation>
        <location evidence="1">Cell membrane</location>
        <topology evidence="1">Single-pass type II membrane protein</topology>
    </subcellularLocation>
</comment>
<feature type="signal peptide" evidence="11">
    <location>
        <begin position="1"/>
        <end position="25"/>
    </location>
</feature>
<comment type="similarity">
    <text evidence="2">Belongs to the peptidase M1 family.</text>
</comment>
<evidence type="ECO:0000256" key="4">
    <source>
        <dbReference type="ARBA" id="ARBA00022475"/>
    </source>
</evidence>
<evidence type="ECO:0000259" key="12">
    <source>
        <dbReference type="PROSITE" id="PS50878"/>
    </source>
</evidence>
<evidence type="ECO:0000256" key="3">
    <source>
        <dbReference type="ARBA" id="ARBA00022438"/>
    </source>
</evidence>
<keyword evidence="8" id="KW-1015">Disulfide bond</keyword>
<protein>
    <submittedName>
        <fullName evidence="13">(diamondback moth) hypothetical protein</fullName>
    </submittedName>
</protein>
<feature type="domain" description="Reverse transcriptase" evidence="12">
    <location>
        <begin position="894"/>
        <end position="1142"/>
    </location>
</feature>